<gene>
    <name evidence="2" type="ORF">TIFTF001_056501</name>
</gene>
<sequence>MRETDDGCYKCQSMHSAMINMETKINKCELEIQELRQCVIVLEQSNNSDREGVTGGSGGDRIEKNPIFVLDDDESEGDSHGQSTDQSDVSLDNDSIAMYRNFVRSGGQEVGPFKLNQPLSDLDANKIVLYIFDEYLDKREVIVQFGDVQLSRRILIDPLMPMGWVYGEVVDAYASLLNGVVGMLYETPENRECWFLPCTLS</sequence>
<accession>A0AA88JJV2</accession>
<dbReference type="EMBL" id="BTGU01020982">
    <property type="protein sequence ID" value="GMN75247.1"/>
    <property type="molecule type" value="Genomic_DNA"/>
</dbReference>
<reference evidence="2" key="1">
    <citation type="submission" date="2023-07" db="EMBL/GenBank/DDBJ databases">
        <title>draft genome sequence of fig (Ficus carica).</title>
        <authorList>
            <person name="Takahashi T."/>
            <person name="Nishimura K."/>
        </authorList>
    </citation>
    <scope>NUCLEOTIDE SEQUENCE</scope>
</reference>
<proteinExistence type="predicted"/>
<dbReference type="Proteomes" id="UP001187192">
    <property type="component" value="Unassembled WGS sequence"/>
</dbReference>
<keyword evidence="3" id="KW-1185">Reference proteome</keyword>
<feature type="region of interest" description="Disordered" evidence="1">
    <location>
        <begin position="71"/>
        <end position="90"/>
    </location>
</feature>
<protein>
    <submittedName>
        <fullName evidence="2">Uncharacterized protein</fullName>
    </submittedName>
</protein>
<comment type="caution">
    <text evidence="2">The sequence shown here is derived from an EMBL/GenBank/DDBJ whole genome shotgun (WGS) entry which is preliminary data.</text>
</comment>
<evidence type="ECO:0000313" key="2">
    <source>
        <dbReference type="EMBL" id="GMN75247.1"/>
    </source>
</evidence>
<feature type="non-terminal residue" evidence="2">
    <location>
        <position position="1"/>
    </location>
</feature>
<dbReference type="AlphaFoldDB" id="A0AA88JJV2"/>
<name>A0AA88JJV2_FICCA</name>
<feature type="compositionally biased region" description="Polar residues" evidence="1">
    <location>
        <begin position="80"/>
        <end position="90"/>
    </location>
</feature>
<organism evidence="2 3">
    <name type="scientific">Ficus carica</name>
    <name type="common">Common fig</name>
    <dbReference type="NCBI Taxonomy" id="3494"/>
    <lineage>
        <taxon>Eukaryota</taxon>
        <taxon>Viridiplantae</taxon>
        <taxon>Streptophyta</taxon>
        <taxon>Embryophyta</taxon>
        <taxon>Tracheophyta</taxon>
        <taxon>Spermatophyta</taxon>
        <taxon>Magnoliopsida</taxon>
        <taxon>eudicotyledons</taxon>
        <taxon>Gunneridae</taxon>
        <taxon>Pentapetalae</taxon>
        <taxon>rosids</taxon>
        <taxon>fabids</taxon>
        <taxon>Rosales</taxon>
        <taxon>Moraceae</taxon>
        <taxon>Ficeae</taxon>
        <taxon>Ficus</taxon>
    </lineage>
</organism>
<evidence type="ECO:0000313" key="3">
    <source>
        <dbReference type="Proteomes" id="UP001187192"/>
    </source>
</evidence>
<evidence type="ECO:0000256" key="1">
    <source>
        <dbReference type="SAM" id="MobiDB-lite"/>
    </source>
</evidence>